<gene>
    <name evidence="14" type="ORF">Rsub_10779</name>
</gene>
<evidence type="ECO:0000256" key="6">
    <source>
        <dbReference type="ARBA" id="ARBA00022989"/>
    </source>
</evidence>
<feature type="domain" description="CASP C-terminal" evidence="12">
    <location>
        <begin position="442"/>
        <end position="671"/>
    </location>
</feature>
<dbReference type="PANTHER" id="PTHR14043">
    <property type="entry name" value="CCAAT DISPLACEMENT PROTEIN-RELATED"/>
    <property type="match status" value="1"/>
</dbReference>
<evidence type="ECO:0000256" key="4">
    <source>
        <dbReference type="ARBA" id="ARBA00022448"/>
    </source>
</evidence>
<dbReference type="Pfam" id="PF08172">
    <property type="entry name" value="CASP_C"/>
    <property type="match status" value="1"/>
</dbReference>
<keyword evidence="15" id="KW-1185">Reference proteome</keyword>
<reference evidence="14 15" key="1">
    <citation type="journal article" date="2018" name="Sci. Rep.">
        <title>Raphidocelis subcapitata (=Pseudokirchneriella subcapitata) provides an insight into genome evolution and environmental adaptations in the Sphaeropleales.</title>
        <authorList>
            <person name="Suzuki S."/>
            <person name="Yamaguchi H."/>
            <person name="Nakajima N."/>
            <person name="Kawachi M."/>
        </authorList>
    </citation>
    <scope>NUCLEOTIDE SEQUENCE [LARGE SCALE GENOMIC DNA]</scope>
    <source>
        <strain evidence="14 15">NIES-35</strain>
    </source>
</reference>
<evidence type="ECO:0000256" key="2">
    <source>
        <dbReference type="ARBA" id="ARBA00006415"/>
    </source>
</evidence>
<keyword evidence="6" id="KW-1133">Transmembrane helix</keyword>
<evidence type="ECO:0000256" key="5">
    <source>
        <dbReference type="ARBA" id="ARBA00022692"/>
    </source>
</evidence>
<evidence type="ECO:0000259" key="12">
    <source>
        <dbReference type="Pfam" id="PF08172"/>
    </source>
</evidence>
<evidence type="ECO:0000256" key="10">
    <source>
        <dbReference type="SAM" id="Coils"/>
    </source>
</evidence>
<evidence type="ECO:0000256" key="9">
    <source>
        <dbReference type="ARBA" id="ARBA00023136"/>
    </source>
</evidence>
<dbReference type="Pfam" id="PF25398">
    <property type="entry name" value="CUX1_N"/>
    <property type="match status" value="1"/>
</dbReference>
<name>A0A2V0PEV9_9CHLO</name>
<feature type="coiled-coil region" evidence="10">
    <location>
        <begin position="433"/>
        <end position="467"/>
    </location>
</feature>
<feature type="region of interest" description="Disordered" evidence="11">
    <location>
        <begin position="372"/>
        <end position="404"/>
    </location>
</feature>
<dbReference type="InterPro" id="IPR012955">
    <property type="entry name" value="CASP_C"/>
</dbReference>
<keyword evidence="9" id="KW-0472">Membrane</keyword>
<feature type="region of interest" description="Disordered" evidence="11">
    <location>
        <begin position="262"/>
        <end position="281"/>
    </location>
</feature>
<accession>A0A2V0PEV9</accession>
<sequence>MAAPLAPLAAFWREFDLDNKWRSKLDEVGLRIAELQEQSTGSRRALADTTKEWKRAAGEQGKVAAPLLKRYQEEVDALTKRARHAEGAYLELYQELYEAPDPSPALSAAAESEARASQLEAKVQKLSTELAEYKAESKAIKNQDLTIRKQEEAIRELQAALEAKSEELEAARREAAAEADAAVMAQMQAREAELTEMLASAQSSLEAMRRLHASAQNQLFELQARSEEAEAGKQFEFDQAAEEVERVQSRVAALEAEKRSLETRLQQRASEQPGAAGGSPVEEALRQELSAQRDVSARLRSDFAAARAALEEALSAAEARAEAGREQFEAAAERARGLEQELLLRPTQAQVEELKQQVRILQAVGYGAMDDGAAPSAGGDDGGGGGGDGGGEPGAAGSGGGGGSMGGAGSLEAALLSKNRRLEHDLTMARLAAAEREQTLEAAQSQLADAEARLSEREALIKQLEEDLLSGRAGGAPPPAPASGPAPLPAPALSASLDGGGGGGGEGGEDSLARVLAGQRDRLRARVKELEEQLAAARAASDAAAAALEAARADNVALVERLRYVGGYRQQAAARKDAAGPRGAASADVEAGGAGDVVGRYSQLYEERINPFKEFQGQQHEQKRRQMGVADKAMYSVGHLVYQSPAARLVAFVYLVAMHALVFASLARASHHTSDHLIEHTERALQHGHAARNDLTSLLTHDGTAGGAAAAAGAPVAAAAAAAAPKLLMRLFRL</sequence>
<organism evidence="14 15">
    <name type="scientific">Raphidocelis subcapitata</name>
    <dbReference type="NCBI Taxonomy" id="307507"/>
    <lineage>
        <taxon>Eukaryota</taxon>
        <taxon>Viridiplantae</taxon>
        <taxon>Chlorophyta</taxon>
        <taxon>core chlorophytes</taxon>
        <taxon>Chlorophyceae</taxon>
        <taxon>CS clade</taxon>
        <taxon>Sphaeropleales</taxon>
        <taxon>Selenastraceae</taxon>
        <taxon>Raphidocelis</taxon>
    </lineage>
</organism>
<evidence type="ECO:0000313" key="15">
    <source>
        <dbReference type="Proteomes" id="UP000247498"/>
    </source>
</evidence>
<comment type="caution">
    <text evidence="14">The sequence shown here is derived from an EMBL/GenBank/DDBJ whole genome shotgun (WGS) entry which is preliminary data.</text>
</comment>
<protein>
    <recommendedName>
        <fullName evidence="3">Protein CASP</fullName>
    </recommendedName>
</protein>
<dbReference type="GO" id="GO:0000139">
    <property type="term" value="C:Golgi membrane"/>
    <property type="evidence" value="ECO:0007669"/>
    <property type="project" value="UniProtKB-SubCell"/>
</dbReference>
<feature type="coiled-coil region" evidence="10">
    <location>
        <begin position="307"/>
        <end position="341"/>
    </location>
</feature>
<feature type="compositionally biased region" description="Pro residues" evidence="11">
    <location>
        <begin position="476"/>
        <end position="490"/>
    </location>
</feature>
<keyword evidence="5" id="KW-0812">Transmembrane</keyword>
<comment type="similarity">
    <text evidence="2">Belongs to the CASP family.</text>
</comment>
<dbReference type="Proteomes" id="UP000247498">
    <property type="component" value="Unassembled WGS sequence"/>
</dbReference>
<feature type="compositionally biased region" description="Gly residues" evidence="11">
    <location>
        <begin position="379"/>
        <end position="404"/>
    </location>
</feature>
<dbReference type="AlphaFoldDB" id="A0A2V0PEV9"/>
<keyword evidence="7" id="KW-0333">Golgi apparatus</keyword>
<dbReference type="STRING" id="307507.A0A2V0PEV9"/>
<dbReference type="EMBL" id="BDRX01000123">
    <property type="protein sequence ID" value="GBF98384.1"/>
    <property type="molecule type" value="Genomic_DNA"/>
</dbReference>
<evidence type="ECO:0000256" key="7">
    <source>
        <dbReference type="ARBA" id="ARBA00023034"/>
    </source>
</evidence>
<evidence type="ECO:0000256" key="3">
    <source>
        <dbReference type="ARBA" id="ARBA00018691"/>
    </source>
</evidence>
<evidence type="ECO:0000256" key="11">
    <source>
        <dbReference type="SAM" id="MobiDB-lite"/>
    </source>
</evidence>
<dbReference type="InterPro" id="IPR057476">
    <property type="entry name" value="Cux_N"/>
</dbReference>
<evidence type="ECO:0000259" key="13">
    <source>
        <dbReference type="Pfam" id="PF25398"/>
    </source>
</evidence>
<evidence type="ECO:0000256" key="1">
    <source>
        <dbReference type="ARBA" id="ARBA00004409"/>
    </source>
</evidence>
<dbReference type="OrthoDB" id="10257567at2759"/>
<feature type="domain" description="Cux N-terminal" evidence="13">
    <location>
        <begin position="6"/>
        <end position="113"/>
    </location>
</feature>
<evidence type="ECO:0000313" key="14">
    <source>
        <dbReference type="EMBL" id="GBF98384.1"/>
    </source>
</evidence>
<keyword evidence="4" id="KW-0813">Transport</keyword>
<keyword evidence="8 10" id="KW-0175">Coiled coil</keyword>
<dbReference type="PANTHER" id="PTHR14043:SF2">
    <property type="entry name" value="HOMEOBOX PROTEIN CUT"/>
    <property type="match status" value="1"/>
</dbReference>
<dbReference type="InParanoid" id="A0A2V0PEV9"/>
<comment type="subcellular location">
    <subcellularLocation>
        <location evidence="1">Golgi apparatus membrane</location>
        <topology evidence="1">Single-pass type IV membrane protein</topology>
    </subcellularLocation>
</comment>
<feature type="coiled-coil region" evidence="10">
    <location>
        <begin position="513"/>
        <end position="547"/>
    </location>
</feature>
<feature type="region of interest" description="Disordered" evidence="11">
    <location>
        <begin position="470"/>
        <end position="511"/>
    </location>
</feature>
<dbReference type="GO" id="GO:0006891">
    <property type="term" value="P:intra-Golgi vesicle-mediated transport"/>
    <property type="evidence" value="ECO:0007669"/>
    <property type="project" value="InterPro"/>
</dbReference>
<proteinExistence type="inferred from homology"/>
<dbReference type="FunCoup" id="A0A2V0PEV9">
    <property type="interactions" value="859"/>
</dbReference>
<evidence type="ECO:0000256" key="8">
    <source>
        <dbReference type="ARBA" id="ARBA00023054"/>
    </source>
</evidence>